<proteinExistence type="predicted"/>
<dbReference type="GO" id="GO:0046556">
    <property type="term" value="F:alpha-L-arabinofuranosidase activity"/>
    <property type="evidence" value="ECO:0007669"/>
    <property type="project" value="InterPro"/>
</dbReference>
<dbReference type="Proteomes" id="UP001160483">
    <property type="component" value="Unassembled WGS sequence"/>
</dbReference>
<dbReference type="PANTHER" id="PTHR39447:SF2">
    <property type="entry name" value="ALPHA-L-ARABINOFURANOSIDASE B"/>
    <property type="match status" value="1"/>
</dbReference>
<comment type="caution">
    <text evidence="2">The sequence shown here is derived from an EMBL/GenBank/DDBJ whole genome shotgun (WGS) entry which is preliminary data.</text>
</comment>
<evidence type="ECO:0000313" key="3">
    <source>
        <dbReference type="Proteomes" id="UP001160483"/>
    </source>
</evidence>
<accession>A0AAU9LCB0</accession>
<dbReference type="AlphaFoldDB" id="A0AAU9LCB0"/>
<dbReference type="InterPro" id="IPR013320">
    <property type="entry name" value="ConA-like_dom_sf"/>
</dbReference>
<dbReference type="InterPro" id="IPR038964">
    <property type="entry name" value="ABFB"/>
</dbReference>
<name>A0AAU9LCB0_9STRA</name>
<dbReference type="Pfam" id="PF09206">
    <property type="entry name" value="ArabFuran-catal"/>
    <property type="match status" value="1"/>
</dbReference>
<dbReference type="GO" id="GO:0019566">
    <property type="term" value="P:arabinose metabolic process"/>
    <property type="evidence" value="ECO:0007669"/>
    <property type="project" value="InterPro"/>
</dbReference>
<dbReference type="GO" id="GO:0031221">
    <property type="term" value="P:arabinan metabolic process"/>
    <property type="evidence" value="ECO:0007669"/>
    <property type="project" value="InterPro"/>
</dbReference>
<dbReference type="GO" id="GO:0045490">
    <property type="term" value="P:pectin catabolic process"/>
    <property type="evidence" value="ECO:0007669"/>
    <property type="project" value="TreeGrafter"/>
</dbReference>
<evidence type="ECO:0000313" key="2">
    <source>
        <dbReference type="EMBL" id="CAH0482199.1"/>
    </source>
</evidence>
<dbReference type="Gene3D" id="2.60.120.200">
    <property type="match status" value="1"/>
</dbReference>
<dbReference type="InterPro" id="IPR015289">
    <property type="entry name" value="A-L-arabinofuranosidase_B_cat"/>
</dbReference>
<dbReference type="SUPFAM" id="SSF49899">
    <property type="entry name" value="Concanavalin A-like lectins/glucanases"/>
    <property type="match status" value="1"/>
</dbReference>
<dbReference type="PANTHER" id="PTHR39447">
    <property type="entry name" value="ALPHA-L-ARABINOFURANOSIDASE B"/>
    <property type="match status" value="1"/>
</dbReference>
<evidence type="ECO:0000259" key="1">
    <source>
        <dbReference type="Pfam" id="PF09206"/>
    </source>
</evidence>
<organism evidence="2 3">
    <name type="scientific">Peronospora belbahrii</name>
    <dbReference type="NCBI Taxonomy" id="622444"/>
    <lineage>
        <taxon>Eukaryota</taxon>
        <taxon>Sar</taxon>
        <taxon>Stramenopiles</taxon>
        <taxon>Oomycota</taxon>
        <taxon>Peronosporomycetes</taxon>
        <taxon>Peronosporales</taxon>
        <taxon>Peronosporaceae</taxon>
        <taxon>Peronospora</taxon>
    </lineage>
</organism>
<protein>
    <recommendedName>
        <fullName evidence="1">Alpha-L-arabinofuranosidase B catalytic domain-containing protein</fullName>
    </recommendedName>
</protein>
<dbReference type="EMBL" id="CAKKTJ010000333">
    <property type="protein sequence ID" value="CAH0482199.1"/>
    <property type="molecule type" value="Genomic_DNA"/>
</dbReference>
<feature type="domain" description="Alpha-L-arabinofuranosidase B catalytic" evidence="1">
    <location>
        <begin position="10"/>
        <end position="190"/>
    </location>
</feature>
<sequence length="249" mass="27416">MVVRSYSPTTKLYGLAIEPGSGYQNIINAKGLAVGDEAQIIYMVVNGKVFNDGCYFTYGNAKKTANYDPGTMEAIYFGSNRNHGCGVGNGPWVMVDMSNGLFGCAETCCPNNPSVTYEFVTAMLLGRTGGQFALRTGNAQYSMLEEIYLGERPEKYKEMKKQGGIVLGIGGDCNNKGRGVFYEGLLQKASQSIGLTNELVETFFMRRMVKQPNRSKGPERLQHRANHGILFGSLADNRCFNTKRAVRDF</sequence>
<reference evidence="2" key="1">
    <citation type="submission" date="2021-11" db="EMBL/GenBank/DDBJ databases">
        <authorList>
            <person name="Islam A."/>
            <person name="Islam S."/>
            <person name="Flora M.S."/>
            <person name="Rahman M."/>
            <person name="Ziaur R.M."/>
            <person name="Epstein J.H."/>
            <person name="Hassan M."/>
            <person name="Klassen M."/>
            <person name="Woodard K."/>
            <person name="Webb A."/>
            <person name="Webby R.J."/>
            <person name="El Zowalaty M.E."/>
        </authorList>
    </citation>
    <scope>NUCLEOTIDE SEQUENCE</scope>
    <source>
        <strain evidence="2">Pbs3</strain>
    </source>
</reference>
<gene>
    <name evidence="2" type="ORF">PBS003_LOCUS8795</name>
</gene>